<dbReference type="EMBL" id="CACRSQ010000003">
    <property type="protein sequence ID" value="VYT02846.1"/>
    <property type="molecule type" value="Genomic_DNA"/>
</dbReference>
<evidence type="ECO:0000256" key="5">
    <source>
        <dbReference type="ARBA" id="ARBA00022722"/>
    </source>
</evidence>
<dbReference type="EC" id="3.1.26.4" evidence="4"/>
<dbReference type="SUPFAM" id="SSF53098">
    <property type="entry name" value="Ribonuclease H-like"/>
    <property type="match status" value="1"/>
</dbReference>
<dbReference type="Gene3D" id="3.40.970.10">
    <property type="entry name" value="Ribonuclease H1, N-terminal domain"/>
    <property type="match status" value="1"/>
</dbReference>
<comment type="catalytic activity">
    <reaction evidence="1">
        <text>Endonucleolytic cleavage to 5'-phosphomonoester.</text>
        <dbReference type="EC" id="3.1.26.4"/>
    </reaction>
</comment>
<evidence type="ECO:0000259" key="10">
    <source>
        <dbReference type="PROSITE" id="PS50879"/>
    </source>
</evidence>
<keyword evidence="8 11" id="KW-0378">Hydrolase</keyword>
<dbReference type="InterPro" id="IPR002156">
    <property type="entry name" value="RNaseH_domain"/>
</dbReference>
<sequence length="219" mass="24560">MANKFYAVRQGRNPGIYRTWKDCQAQVSGFPCAQFKSFPALAEAEAFLNSSAGQDIEIDGQTLTAYVDGSYDHRKKEFSYGMVLRKKEGDLYFAEKYADPALAAMRNVAGEIKGAQKAMQYAVDSGYQKLAIYYDYEGIAKWCTGEWAAKKEGTKAYRSFYDSVKDRLQVRFVKVKGHSNDEYNDKADMLAKSALGIGDGSFVSDGSGRWMPQNNQKKK</sequence>
<evidence type="ECO:0000256" key="2">
    <source>
        <dbReference type="ARBA" id="ARBA00001946"/>
    </source>
</evidence>
<evidence type="ECO:0000256" key="4">
    <source>
        <dbReference type="ARBA" id="ARBA00012180"/>
    </source>
</evidence>
<dbReference type="Pfam" id="PF00075">
    <property type="entry name" value="RNase_H"/>
    <property type="match status" value="1"/>
</dbReference>
<feature type="domain" description="RNase H type-1" evidence="10">
    <location>
        <begin position="59"/>
        <end position="196"/>
    </location>
</feature>
<dbReference type="PANTHER" id="PTHR10642">
    <property type="entry name" value="RIBONUCLEASE H1"/>
    <property type="match status" value="1"/>
</dbReference>
<evidence type="ECO:0000256" key="8">
    <source>
        <dbReference type="ARBA" id="ARBA00022801"/>
    </source>
</evidence>
<organism evidence="11">
    <name type="scientific">Anaerostipes caccae</name>
    <dbReference type="NCBI Taxonomy" id="105841"/>
    <lineage>
        <taxon>Bacteria</taxon>
        <taxon>Bacillati</taxon>
        <taxon>Bacillota</taxon>
        <taxon>Clostridia</taxon>
        <taxon>Lachnospirales</taxon>
        <taxon>Lachnospiraceae</taxon>
        <taxon>Anaerostipes</taxon>
    </lineage>
</organism>
<dbReference type="InterPro" id="IPR012337">
    <property type="entry name" value="RNaseH-like_sf"/>
</dbReference>
<dbReference type="FunFam" id="3.40.970.10:FF:000001">
    <property type="entry name" value="Ribonuclease H1"/>
    <property type="match status" value="1"/>
</dbReference>
<comment type="cofactor">
    <cofactor evidence="2">
        <name>Mg(2+)</name>
        <dbReference type="ChEBI" id="CHEBI:18420"/>
    </cofactor>
</comment>
<evidence type="ECO:0000256" key="9">
    <source>
        <dbReference type="ARBA" id="ARBA00022842"/>
    </source>
</evidence>
<dbReference type="PROSITE" id="PS50879">
    <property type="entry name" value="RNASE_H_1"/>
    <property type="match status" value="1"/>
</dbReference>
<dbReference type="CDD" id="cd09277">
    <property type="entry name" value="RNase_HI_bacteria_like"/>
    <property type="match status" value="1"/>
</dbReference>
<dbReference type="AlphaFoldDB" id="A0A6N2TGV5"/>
<gene>
    <name evidence="11" type="primary">rnhA</name>
    <name evidence="11" type="ORF">ACLFYP115_01359</name>
</gene>
<dbReference type="SUPFAM" id="SSF55658">
    <property type="entry name" value="L9 N-domain-like"/>
    <property type="match status" value="1"/>
</dbReference>
<keyword evidence="5" id="KW-0540">Nuclease</keyword>
<dbReference type="InterPro" id="IPR037056">
    <property type="entry name" value="RNase_H1_N_sf"/>
</dbReference>
<dbReference type="Gene3D" id="3.30.420.10">
    <property type="entry name" value="Ribonuclease H-like superfamily/Ribonuclease H"/>
    <property type="match status" value="1"/>
</dbReference>
<dbReference type="InterPro" id="IPR036397">
    <property type="entry name" value="RNaseH_sf"/>
</dbReference>
<dbReference type="GO" id="GO:0003676">
    <property type="term" value="F:nucleic acid binding"/>
    <property type="evidence" value="ECO:0007669"/>
    <property type="project" value="InterPro"/>
</dbReference>
<proteinExistence type="inferred from homology"/>
<keyword evidence="6" id="KW-0479">Metal-binding</keyword>
<dbReference type="PANTHER" id="PTHR10642:SF26">
    <property type="entry name" value="RIBONUCLEASE H1"/>
    <property type="match status" value="1"/>
</dbReference>
<dbReference type="InterPro" id="IPR009027">
    <property type="entry name" value="Ribosomal_bL9/RNase_H1_N"/>
</dbReference>
<dbReference type="GO" id="GO:0046872">
    <property type="term" value="F:metal ion binding"/>
    <property type="evidence" value="ECO:0007669"/>
    <property type="project" value="UniProtKB-KW"/>
</dbReference>
<evidence type="ECO:0000256" key="1">
    <source>
        <dbReference type="ARBA" id="ARBA00000077"/>
    </source>
</evidence>
<dbReference type="Pfam" id="PF01693">
    <property type="entry name" value="Cauli_VI"/>
    <property type="match status" value="1"/>
</dbReference>
<keyword evidence="9" id="KW-0460">Magnesium</keyword>
<evidence type="ECO:0000256" key="7">
    <source>
        <dbReference type="ARBA" id="ARBA00022759"/>
    </source>
</evidence>
<dbReference type="GO" id="GO:0043137">
    <property type="term" value="P:DNA replication, removal of RNA primer"/>
    <property type="evidence" value="ECO:0007669"/>
    <property type="project" value="TreeGrafter"/>
</dbReference>
<reference evidence="11" key="1">
    <citation type="submission" date="2019-11" db="EMBL/GenBank/DDBJ databases">
        <authorList>
            <person name="Feng L."/>
        </authorList>
    </citation>
    <scope>NUCLEOTIDE SEQUENCE</scope>
    <source>
        <strain evidence="11">AcaccaeLFYP115</strain>
    </source>
</reference>
<dbReference type="GeneID" id="69470925"/>
<dbReference type="RefSeq" id="WP_006567009.1">
    <property type="nucleotide sequence ID" value="NZ_BAABRZ010000001.1"/>
</dbReference>
<evidence type="ECO:0000256" key="3">
    <source>
        <dbReference type="ARBA" id="ARBA00005300"/>
    </source>
</evidence>
<keyword evidence="7" id="KW-0255">Endonuclease</keyword>
<protein>
    <recommendedName>
        <fullName evidence="4">ribonuclease H</fullName>
        <ecNumber evidence="4">3.1.26.4</ecNumber>
    </recommendedName>
</protein>
<dbReference type="GO" id="GO:0004523">
    <property type="term" value="F:RNA-DNA hybrid ribonuclease activity"/>
    <property type="evidence" value="ECO:0007669"/>
    <property type="project" value="UniProtKB-EC"/>
</dbReference>
<comment type="similarity">
    <text evidence="3">Belongs to the RNase H family.</text>
</comment>
<name>A0A6N2TGV5_9FIRM</name>
<evidence type="ECO:0000313" key="11">
    <source>
        <dbReference type="EMBL" id="VYT02846.1"/>
    </source>
</evidence>
<evidence type="ECO:0000256" key="6">
    <source>
        <dbReference type="ARBA" id="ARBA00022723"/>
    </source>
</evidence>
<accession>A0A6N2TGV5</accession>
<dbReference type="InterPro" id="IPR050092">
    <property type="entry name" value="RNase_H"/>
</dbReference>
<dbReference type="InterPro" id="IPR011320">
    <property type="entry name" value="RNase_H1_N"/>
</dbReference>